<dbReference type="PROSITE" id="PS51257">
    <property type="entry name" value="PROKAR_LIPOPROTEIN"/>
    <property type="match status" value="1"/>
</dbReference>
<evidence type="ECO:0000313" key="4">
    <source>
        <dbReference type="Proteomes" id="UP000036923"/>
    </source>
</evidence>
<dbReference type="InterPro" id="IPR002105">
    <property type="entry name" value="Dockerin_1_rpt"/>
</dbReference>
<reference evidence="4" key="1">
    <citation type="submission" date="2015-07" db="EMBL/GenBank/DDBJ databases">
        <title>Near-Complete Genome Sequence of the Cellulolytic Bacterium Bacteroides (Pseudobacteroides) cellulosolvens ATCC 35603.</title>
        <authorList>
            <person name="Dassa B."/>
            <person name="Utturkar S.M."/>
            <person name="Klingeman D.M."/>
            <person name="Hurt R.A."/>
            <person name="Keller M."/>
            <person name="Xu J."/>
            <person name="Reddy Y.H.K."/>
            <person name="Borovok I."/>
            <person name="Grinberg I.R."/>
            <person name="Lamed R."/>
            <person name="Zhivin O."/>
            <person name="Bayer E.A."/>
            <person name="Brown S.D."/>
        </authorList>
    </citation>
    <scope>NUCLEOTIDE SEQUENCE [LARGE SCALE GENOMIC DNA]</scope>
    <source>
        <strain evidence="4">DSM 2933</strain>
    </source>
</reference>
<dbReference type="GO" id="GO:0000272">
    <property type="term" value="P:polysaccharide catabolic process"/>
    <property type="evidence" value="ECO:0007669"/>
    <property type="project" value="InterPro"/>
</dbReference>
<dbReference type="InterPro" id="IPR036439">
    <property type="entry name" value="Dockerin_dom_sf"/>
</dbReference>
<sequence precursor="true">MFKKTACYVISVIILCSLISFSCFLSFAADGQSTPIPTVRPTLLPGICEASIKPDFDFANNEVLKGFYIDGAMNAINDKGILFAPNSTNGLSPFTIHKEGYLSRHVELPIGKAKNPIEMWAGDINGDKRINIADIILMSSSFNMSYTASDQNIVSDFNKDKSVNMADVMIIARHFGATVNDYPEYKAY</sequence>
<dbReference type="PROSITE" id="PS00448">
    <property type="entry name" value="CLOS_CELLULOSOME_RPT"/>
    <property type="match status" value="1"/>
</dbReference>
<dbReference type="PROSITE" id="PS51766">
    <property type="entry name" value="DOCKERIN"/>
    <property type="match status" value="1"/>
</dbReference>
<keyword evidence="1" id="KW-0732">Signal</keyword>
<dbReference type="SUPFAM" id="SSF63446">
    <property type="entry name" value="Type I dockerin domain"/>
    <property type="match status" value="1"/>
</dbReference>
<feature type="domain" description="Dockerin" evidence="2">
    <location>
        <begin position="117"/>
        <end position="184"/>
    </location>
</feature>
<dbReference type="RefSeq" id="WP_036944928.1">
    <property type="nucleotide sequence ID" value="NZ_JQKC01000038.1"/>
</dbReference>
<dbReference type="InterPro" id="IPR016134">
    <property type="entry name" value="Dockerin_dom"/>
</dbReference>
<dbReference type="Proteomes" id="UP000036923">
    <property type="component" value="Unassembled WGS sequence"/>
</dbReference>
<keyword evidence="4" id="KW-1185">Reference proteome</keyword>
<dbReference type="EMBL" id="LGTC01000001">
    <property type="protein sequence ID" value="KNY30232.1"/>
    <property type="molecule type" value="Genomic_DNA"/>
</dbReference>
<dbReference type="GO" id="GO:0004553">
    <property type="term" value="F:hydrolase activity, hydrolyzing O-glycosyl compounds"/>
    <property type="evidence" value="ECO:0007669"/>
    <property type="project" value="InterPro"/>
</dbReference>
<evidence type="ECO:0000259" key="2">
    <source>
        <dbReference type="PROSITE" id="PS51766"/>
    </source>
</evidence>
<comment type="caution">
    <text evidence="3">The sequence shown here is derived from an EMBL/GenBank/DDBJ whole genome shotgun (WGS) entry which is preliminary data.</text>
</comment>
<dbReference type="OrthoDB" id="1818396at2"/>
<feature type="signal peptide" evidence="1">
    <location>
        <begin position="1"/>
        <end position="28"/>
    </location>
</feature>
<dbReference type="STRING" id="398512.Bccel_5509"/>
<organism evidence="3 4">
    <name type="scientific">Pseudobacteroides cellulosolvens ATCC 35603 = DSM 2933</name>
    <dbReference type="NCBI Taxonomy" id="398512"/>
    <lineage>
        <taxon>Bacteria</taxon>
        <taxon>Bacillati</taxon>
        <taxon>Bacillota</taxon>
        <taxon>Clostridia</taxon>
        <taxon>Eubacteriales</taxon>
        <taxon>Oscillospiraceae</taxon>
        <taxon>Pseudobacteroides</taxon>
    </lineage>
</organism>
<name>A0A0L6JXS6_9FIRM</name>
<dbReference type="CDD" id="cd14254">
    <property type="entry name" value="Dockerin_II"/>
    <property type="match status" value="1"/>
</dbReference>
<protein>
    <recommendedName>
        <fullName evidence="2">Dockerin domain-containing protein</fullName>
    </recommendedName>
</protein>
<proteinExistence type="predicted"/>
<feature type="chain" id="PRO_5005566581" description="Dockerin domain-containing protein" evidence="1">
    <location>
        <begin position="29"/>
        <end position="188"/>
    </location>
</feature>
<evidence type="ECO:0000313" key="3">
    <source>
        <dbReference type="EMBL" id="KNY30232.1"/>
    </source>
</evidence>
<dbReference type="Pfam" id="PF00404">
    <property type="entry name" value="Dockerin_1"/>
    <property type="match status" value="1"/>
</dbReference>
<accession>A0A0L6JXS6</accession>
<gene>
    <name evidence="3" type="ORF">Bccel_5509</name>
</gene>
<dbReference type="Gene3D" id="2.60.40.4130">
    <property type="match status" value="1"/>
</dbReference>
<evidence type="ECO:0000256" key="1">
    <source>
        <dbReference type="SAM" id="SignalP"/>
    </source>
</evidence>
<dbReference type="AlphaFoldDB" id="A0A0L6JXS6"/>